<dbReference type="Pfam" id="PF05838">
    <property type="entry name" value="Glyco_hydro_108"/>
    <property type="match status" value="1"/>
</dbReference>
<dbReference type="OrthoDB" id="9815229at2"/>
<feature type="domain" description="Peptidoglycan binding" evidence="2">
    <location>
        <begin position="98"/>
        <end position="163"/>
    </location>
</feature>
<comment type="caution">
    <text evidence="3">The sequence shown here is derived from an EMBL/GenBank/DDBJ whole genome shotgun (WGS) entry which is preliminary data.</text>
</comment>
<dbReference type="EMBL" id="PVLQ01000035">
    <property type="protein sequence ID" value="PRD65173.1"/>
    <property type="molecule type" value="Genomic_DNA"/>
</dbReference>
<reference evidence="3 4" key="1">
    <citation type="submission" date="2018-03" db="EMBL/GenBank/DDBJ databases">
        <title>Comparative genomics illustrates the genes involved in a hyperalkaliphilic mechanisms of Serpentinomonas isolated from highly-alkaline calcium-rich serpentinized springs.</title>
        <authorList>
            <person name="Suzuki S."/>
            <person name="Ishii S."/>
            <person name="Walworth N."/>
            <person name="Bird L."/>
            <person name="Kuenen J.G."/>
            <person name="Nealson K.H."/>
        </authorList>
    </citation>
    <scope>NUCLEOTIDE SEQUENCE [LARGE SCALE GENOMIC DNA]</scope>
    <source>
        <strain evidence="3 4">P1</strain>
    </source>
</reference>
<evidence type="ECO:0000313" key="4">
    <source>
        <dbReference type="Proteomes" id="UP000238589"/>
    </source>
</evidence>
<proteinExistence type="predicted"/>
<organism evidence="3 4">
    <name type="scientific">Malikia granosa</name>
    <dbReference type="NCBI Taxonomy" id="263067"/>
    <lineage>
        <taxon>Bacteria</taxon>
        <taxon>Pseudomonadati</taxon>
        <taxon>Pseudomonadota</taxon>
        <taxon>Betaproteobacteria</taxon>
        <taxon>Burkholderiales</taxon>
        <taxon>Comamonadaceae</taxon>
        <taxon>Malikia</taxon>
    </lineage>
</organism>
<name>A0A2S9K3Z1_9BURK</name>
<protein>
    <submittedName>
        <fullName evidence="3">N-acetylmuramidase</fullName>
    </submittedName>
</protein>
<evidence type="ECO:0000259" key="1">
    <source>
        <dbReference type="Pfam" id="PF05838"/>
    </source>
</evidence>
<dbReference type="InterPro" id="IPR018537">
    <property type="entry name" value="Peptidoglycan-bd_3"/>
</dbReference>
<dbReference type="Pfam" id="PF09374">
    <property type="entry name" value="PG_binding_3"/>
    <property type="match status" value="1"/>
</dbReference>
<dbReference type="Gene3D" id="1.20.141.10">
    <property type="entry name" value="Chitosanase, subunit A, domain 1"/>
    <property type="match status" value="1"/>
</dbReference>
<feature type="domain" description="TtsA-like Glycoside hydrolase family 108" evidence="1">
    <location>
        <begin position="10"/>
        <end position="94"/>
    </location>
</feature>
<dbReference type="Proteomes" id="UP000238589">
    <property type="component" value="Unassembled WGS sequence"/>
</dbReference>
<evidence type="ECO:0000259" key="2">
    <source>
        <dbReference type="Pfam" id="PF09374"/>
    </source>
</evidence>
<gene>
    <name evidence="3" type="ORF">C6P64_10995</name>
</gene>
<dbReference type="AlphaFoldDB" id="A0A2S9K3Z1"/>
<keyword evidence="4" id="KW-1185">Reference proteome</keyword>
<dbReference type="InterPro" id="IPR008565">
    <property type="entry name" value="TtsA-like_GH18_dom"/>
</dbReference>
<evidence type="ECO:0000313" key="3">
    <source>
        <dbReference type="EMBL" id="PRD65173.1"/>
    </source>
</evidence>
<dbReference type="RefSeq" id="WP_105748611.1">
    <property type="nucleotide sequence ID" value="NZ_PVLQ01000035.1"/>
</dbReference>
<accession>A0A2S9K3Z1</accession>
<dbReference type="SUPFAM" id="SSF53955">
    <property type="entry name" value="Lysozyme-like"/>
    <property type="match status" value="1"/>
</dbReference>
<dbReference type="InterPro" id="IPR023346">
    <property type="entry name" value="Lysozyme-like_dom_sf"/>
</dbReference>
<sequence length="170" mass="18747">MADFLPAFERALLAEGGYQLHQVAGDTGGLTYAGIARAKNPQWPGWSWIDRGETPPSQLVRDFYRTGWWEPIRGDEIRDQTVAESIYSFGTNAGLKTAVRLAQIVAGVTPDGAMGGKTVEAINAMEARLFLALYALARIARYRDIVARDRTQARFLLGWINRTLSEAATS</sequence>